<evidence type="ECO:0000313" key="2">
    <source>
        <dbReference type="EMBL" id="QDH18026.1"/>
    </source>
</evidence>
<keyword evidence="1" id="KW-0812">Transmembrane</keyword>
<dbReference type="Proteomes" id="UP000316313">
    <property type="component" value="Chromosome"/>
</dbReference>
<keyword evidence="3" id="KW-1185">Reference proteome</keyword>
<sequence length="55" mass="6388">MMHLPQHWPYIAAAYALTLGSALILSITTVMRLRRAKKRLSLIESQTRHRERTQA</sequence>
<evidence type="ECO:0000256" key="1">
    <source>
        <dbReference type="SAM" id="Phobius"/>
    </source>
</evidence>
<gene>
    <name evidence="2" type="primary">ccmD</name>
    <name evidence="2" type="ORF">E3D00_06585</name>
</gene>
<feature type="transmembrane region" description="Helical" evidence="1">
    <location>
        <begin position="12"/>
        <end position="33"/>
    </location>
</feature>
<dbReference type="EMBL" id="CP038141">
    <property type="protein sequence ID" value="QDH18026.1"/>
    <property type="molecule type" value="Genomic_DNA"/>
</dbReference>
<reference evidence="2 3" key="1">
    <citation type="submission" date="2019-03" db="EMBL/GenBank/DDBJ databases">
        <title>The complete genome sequence of Swingsia samuiensis NBRC107927(T).</title>
        <authorList>
            <person name="Chua K.-O."/>
            <person name="Chan K.-G."/>
            <person name="See-Too W.-S."/>
        </authorList>
    </citation>
    <scope>NUCLEOTIDE SEQUENCE [LARGE SCALE GENOMIC DNA]</scope>
    <source>
        <strain evidence="2 3">AH83</strain>
    </source>
</reference>
<dbReference type="KEGG" id="ssam:E3D00_06585"/>
<keyword evidence="1" id="KW-0472">Membrane</keyword>
<dbReference type="OrthoDB" id="7596388at2"/>
<keyword evidence="1" id="KW-1133">Transmembrane helix</keyword>
<proteinExistence type="predicted"/>
<dbReference type="AlphaFoldDB" id="A0A4Y6UNQ4"/>
<protein>
    <submittedName>
        <fullName evidence="2">Heme exporter protein CcmD</fullName>
    </submittedName>
</protein>
<name>A0A4Y6UNQ4_9PROT</name>
<evidence type="ECO:0000313" key="3">
    <source>
        <dbReference type="Proteomes" id="UP000316313"/>
    </source>
</evidence>
<organism evidence="2 3">
    <name type="scientific">Swingsia samuiensis</name>
    <dbReference type="NCBI Taxonomy" id="1293412"/>
    <lineage>
        <taxon>Bacteria</taxon>
        <taxon>Pseudomonadati</taxon>
        <taxon>Pseudomonadota</taxon>
        <taxon>Alphaproteobacteria</taxon>
        <taxon>Acetobacterales</taxon>
        <taxon>Acetobacteraceae</taxon>
        <taxon>Swingsia</taxon>
    </lineage>
</organism>
<accession>A0A4Y6UNQ4</accession>